<protein>
    <submittedName>
        <fullName evidence="2">5'-nucleotidase, lipoprotein e(P4) family</fullName>
    </submittedName>
</protein>
<accession>A0A1H7YIQ4</accession>
<gene>
    <name evidence="2" type="ORF">SAMN05192583_0286</name>
</gene>
<dbReference type="InterPro" id="IPR023214">
    <property type="entry name" value="HAD_sf"/>
</dbReference>
<keyword evidence="1" id="KW-0732">Signal</keyword>
<dbReference type="GO" id="GO:0009279">
    <property type="term" value="C:cell outer membrane"/>
    <property type="evidence" value="ECO:0007669"/>
    <property type="project" value="InterPro"/>
</dbReference>
<keyword evidence="2" id="KW-0449">Lipoprotein</keyword>
<dbReference type="Gene3D" id="3.40.50.1000">
    <property type="entry name" value="HAD superfamily/HAD-like"/>
    <property type="match status" value="1"/>
</dbReference>
<keyword evidence="3" id="KW-1185">Reference proteome</keyword>
<dbReference type="EMBL" id="FOCF01000001">
    <property type="protein sequence ID" value="SEM45980.1"/>
    <property type="molecule type" value="Genomic_DNA"/>
</dbReference>
<dbReference type="InterPro" id="IPR006423">
    <property type="entry name" value="Lipo_e_P4"/>
</dbReference>
<dbReference type="InterPro" id="IPR005519">
    <property type="entry name" value="Acid_phosphat_B-like"/>
</dbReference>
<dbReference type="InterPro" id="IPR036412">
    <property type="entry name" value="HAD-like_sf"/>
</dbReference>
<evidence type="ECO:0000256" key="1">
    <source>
        <dbReference type="ARBA" id="ARBA00022729"/>
    </source>
</evidence>
<evidence type="ECO:0000313" key="2">
    <source>
        <dbReference type="EMBL" id="SEM45980.1"/>
    </source>
</evidence>
<dbReference type="Proteomes" id="UP000199206">
    <property type="component" value="Unassembled WGS sequence"/>
</dbReference>
<dbReference type="SFLD" id="SFLDG01125">
    <property type="entry name" value="C1.1:_Acid_Phosphatase_Like"/>
    <property type="match status" value="1"/>
</dbReference>
<dbReference type="Pfam" id="PF03767">
    <property type="entry name" value="Acid_phosphat_B"/>
    <property type="match status" value="1"/>
</dbReference>
<organism evidence="2 3">
    <name type="scientific">Sphingomonas gellani</name>
    <dbReference type="NCBI Taxonomy" id="1166340"/>
    <lineage>
        <taxon>Bacteria</taxon>
        <taxon>Pseudomonadati</taxon>
        <taxon>Pseudomonadota</taxon>
        <taxon>Alphaproteobacteria</taxon>
        <taxon>Sphingomonadales</taxon>
        <taxon>Sphingomonadaceae</taxon>
        <taxon>Sphingomonas</taxon>
    </lineage>
</organism>
<proteinExistence type="predicted"/>
<evidence type="ECO:0000313" key="3">
    <source>
        <dbReference type="Proteomes" id="UP000199206"/>
    </source>
</evidence>
<dbReference type="SFLD" id="SFLDS00003">
    <property type="entry name" value="Haloacid_Dehalogenase"/>
    <property type="match status" value="1"/>
</dbReference>
<dbReference type="SUPFAM" id="SSF56784">
    <property type="entry name" value="HAD-like"/>
    <property type="match status" value="1"/>
</dbReference>
<dbReference type="AlphaFoldDB" id="A0A1H7YIQ4"/>
<sequence>MPAGMQYLYGSGEAAAISIQAWNALTGYVEERVRQRPVSGVVLEEDATLAAPRFASCDRKPYAAVFDVDETVLLNRGFEYDAASGRPYEDARWRAYEITGGTTTVAVPGAKAGIDALRRLGVTVIFNSNRAAANVEATRVAIERAGLGPAVHGETLFLKGDDNTGSLKDARRWRIADRYCVIAMGGDQLGDFSDLFNAPATPAARRSAAEAPAVAGLWGRGWFVLPNPVYGTALKGTLDDIFPADARWAPEP</sequence>
<reference evidence="3" key="1">
    <citation type="submission" date="2016-10" db="EMBL/GenBank/DDBJ databases">
        <authorList>
            <person name="Varghese N."/>
            <person name="Submissions S."/>
        </authorList>
    </citation>
    <scope>NUCLEOTIDE SEQUENCE [LARGE SCALE GENOMIC DNA]</scope>
    <source>
        <strain evidence="3">S6-262</strain>
    </source>
</reference>
<name>A0A1H7YIQ4_9SPHN</name>
<dbReference type="STRING" id="1166340.SAMN05192583_0286"/>